<evidence type="ECO:0000256" key="4">
    <source>
        <dbReference type="PROSITE-ProRule" id="PRU00024"/>
    </source>
</evidence>
<protein>
    <recommendedName>
        <fullName evidence="6">B box-type domain-containing protein</fullName>
    </recommendedName>
</protein>
<dbReference type="GO" id="GO:0008270">
    <property type="term" value="F:zinc ion binding"/>
    <property type="evidence" value="ECO:0007669"/>
    <property type="project" value="UniProtKB-KW"/>
</dbReference>
<evidence type="ECO:0000259" key="6">
    <source>
        <dbReference type="PROSITE" id="PS50119"/>
    </source>
</evidence>
<feature type="domain" description="B box-type" evidence="6">
    <location>
        <begin position="1"/>
        <end position="47"/>
    </location>
</feature>
<feature type="region of interest" description="Disordered" evidence="5">
    <location>
        <begin position="58"/>
        <end position="104"/>
    </location>
</feature>
<reference evidence="7" key="2">
    <citation type="journal article" date="2024" name="Plant">
        <title>Genomic evolution and insights into agronomic trait innovations of Sesamum species.</title>
        <authorList>
            <person name="Miao H."/>
            <person name="Wang L."/>
            <person name="Qu L."/>
            <person name="Liu H."/>
            <person name="Sun Y."/>
            <person name="Le M."/>
            <person name="Wang Q."/>
            <person name="Wei S."/>
            <person name="Zheng Y."/>
            <person name="Lin W."/>
            <person name="Duan Y."/>
            <person name="Cao H."/>
            <person name="Xiong S."/>
            <person name="Wang X."/>
            <person name="Wei L."/>
            <person name="Li C."/>
            <person name="Ma Q."/>
            <person name="Ju M."/>
            <person name="Zhao R."/>
            <person name="Li G."/>
            <person name="Mu C."/>
            <person name="Tian Q."/>
            <person name="Mei H."/>
            <person name="Zhang T."/>
            <person name="Gao T."/>
            <person name="Zhang H."/>
        </authorList>
    </citation>
    <scope>NUCLEOTIDE SEQUENCE</scope>
    <source>
        <strain evidence="7">G02</strain>
    </source>
</reference>
<accession>A0AAW2WIF6</accession>
<name>A0AAW2WIF6_SESRA</name>
<dbReference type="Pfam" id="PF00643">
    <property type="entry name" value="zf-B_box"/>
    <property type="match status" value="1"/>
</dbReference>
<evidence type="ECO:0000256" key="1">
    <source>
        <dbReference type="ARBA" id="ARBA00022723"/>
    </source>
</evidence>
<gene>
    <name evidence="7" type="ORF">Sradi_0065700</name>
</gene>
<comment type="caution">
    <text evidence="7">The sequence shown here is derived from an EMBL/GenBank/DDBJ whole genome shotgun (WGS) entry which is preliminary data.</text>
</comment>
<keyword evidence="3" id="KW-0862">Zinc</keyword>
<keyword evidence="1" id="KW-0479">Metal-binding</keyword>
<evidence type="ECO:0000313" key="7">
    <source>
        <dbReference type="EMBL" id="KAL0441268.1"/>
    </source>
</evidence>
<dbReference type="PANTHER" id="PTHR31717:SF81">
    <property type="entry name" value="B-BOX ZINC FINGER PROTEIN 32-LIKE"/>
    <property type="match status" value="1"/>
</dbReference>
<dbReference type="InterPro" id="IPR000315">
    <property type="entry name" value="Znf_B-box"/>
</dbReference>
<dbReference type="SMART" id="SM00336">
    <property type="entry name" value="BBOX"/>
    <property type="match status" value="1"/>
</dbReference>
<evidence type="ECO:0000256" key="5">
    <source>
        <dbReference type="SAM" id="MobiDB-lite"/>
    </source>
</evidence>
<dbReference type="CDD" id="cd19821">
    <property type="entry name" value="Bbox1_BBX-like"/>
    <property type="match status" value="1"/>
</dbReference>
<dbReference type="EMBL" id="JACGWJ010000001">
    <property type="protein sequence ID" value="KAL0441268.1"/>
    <property type="molecule type" value="Genomic_DNA"/>
</dbReference>
<dbReference type="AlphaFoldDB" id="A0AAW2WIF6"/>
<feature type="compositionally biased region" description="Pro residues" evidence="5">
    <location>
        <begin position="77"/>
        <end position="94"/>
    </location>
</feature>
<dbReference type="InterPro" id="IPR049808">
    <property type="entry name" value="CONSTANS-like_Bbox1"/>
</dbReference>
<evidence type="ECO:0000256" key="3">
    <source>
        <dbReference type="ARBA" id="ARBA00022833"/>
    </source>
</evidence>
<keyword evidence="2 4" id="KW-0863">Zinc-finger</keyword>
<proteinExistence type="predicted"/>
<organism evidence="7">
    <name type="scientific">Sesamum radiatum</name>
    <name type="common">Black benniseed</name>
    <dbReference type="NCBI Taxonomy" id="300843"/>
    <lineage>
        <taxon>Eukaryota</taxon>
        <taxon>Viridiplantae</taxon>
        <taxon>Streptophyta</taxon>
        <taxon>Embryophyta</taxon>
        <taxon>Tracheophyta</taxon>
        <taxon>Spermatophyta</taxon>
        <taxon>Magnoliopsida</taxon>
        <taxon>eudicotyledons</taxon>
        <taxon>Gunneridae</taxon>
        <taxon>Pentapetalae</taxon>
        <taxon>asterids</taxon>
        <taxon>lamiids</taxon>
        <taxon>Lamiales</taxon>
        <taxon>Pedaliaceae</taxon>
        <taxon>Sesamum</taxon>
    </lineage>
</organism>
<sequence>MKVRLCELCNAQATLFCPSDDAFLCCTCDAKVHDANFLVARHLRKTLSSSFTGDGIYGLGFQPSPPSPSTSTSTSTPSPPPPIPPFASPAPPRIAPAEGGIVGV</sequence>
<reference evidence="7" key="1">
    <citation type="submission" date="2020-06" db="EMBL/GenBank/DDBJ databases">
        <authorList>
            <person name="Li T."/>
            <person name="Hu X."/>
            <person name="Zhang T."/>
            <person name="Song X."/>
            <person name="Zhang H."/>
            <person name="Dai N."/>
            <person name="Sheng W."/>
            <person name="Hou X."/>
            <person name="Wei L."/>
        </authorList>
    </citation>
    <scope>NUCLEOTIDE SEQUENCE</scope>
    <source>
        <strain evidence="7">G02</strain>
        <tissue evidence="7">Leaf</tissue>
    </source>
</reference>
<dbReference type="PANTHER" id="PTHR31717">
    <property type="entry name" value="ZINC FINGER PROTEIN CONSTANS-LIKE 10"/>
    <property type="match status" value="1"/>
</dbReference>
<evidence type="ECO:0000256" key="2">
    <source>
        <dbReference type="ARBA" id="ARBA00022771"/>
    </source>
</evidence>
<dbReference type="PROSITE" id="PS50119">
    <property type="entry name" value="ZF_BBOX"/>
    <property type="match status" value="1"/>
</dbReference>